<dbReference type="PIRSF" id="PIRSF004789">
    <property type="entry name" value="DR1281"/>
    <property type="match status" value="1"/>
</dbReference>
<accession>A0A2H0W6M5</accession>
<feature type="binding site" evidence="2">
    <location>
        <position position="155"/>
    </location>
    <ligand>
        <name>Fe cation</name>
        <dbReference type="ChEBI" id="CHEBI:24875"/>
        <label>2</label>
    </ligand>
</feature>
<organism evidence="3 4">
    <name type="scientific">Candidatus Berkelbacteria bacterium CG10_big_fil_rev_8_21_14_0_10_43_13</name>
    <dbReference type="NCBI Taxonomy" id="1974514"/>
    <lineage>
        <taxon>Bacteria</taxon>
        <taxon>Candidatus Berkelbacteria</taxon>
    </lineage>
</organism>
<feature type="binding site" evidence="2">
    <location>
        <position position="72"/>
    </location>
    <ligand>
        <name>Fe cation</name>
        <dbReference type="ChEBI" id="CHEBI:24875"/>
        <label>2</label>
    </ligand>
</feature>
<dbReference type="Pfam" id="PF13277">
    <property type="entry name" value="YmdB"/>
    <property type="match status" value="1"/>
</dbReference>
<dbReference type="AlphaFoldDB" id="A0A2H0W6M5"/>
<dbReference type="PANTHER" id="PTHR36303">
    <property type="entry name" value="2',3'-CYCLIC-NUCLEOTIDE 2'-PHOSPHODIESTERASE"/>
    <property type="match status" value="1"/>
</dbReference>
<feature type="binding site" evidence="2">
    <location>
        <position position="44"/>
    </location>
    <ligand>
        <name>Fe cation</name>
        <dbReference type="ChEBI" id="CHEBI:24875"/>
        <label>2</label>
    </ligand>
</feature>
<evidence type="ECO:0000256" key="2">
    <source>
        <dbReference type="PIRSR" id="PIRSR004789-51"/>
    </source>
</evidence>
<dbReference type="NCBIfam" id="TIGR00282">
    <property type="entry name" value="TIGR00282 family metallophosphoesterase"/>
    <property type="match status" value="1"/>
</dbReference>
<sequence>MGENIVKILFVGDIVGRPGRRAVREYLSAHKKADKIDFVIANGENMAGGQGFTFETYQDMIDAGVDWFTSGNHVWAKADIIPHIKDGTAKILRPANFDDNSPGAGEIEIKVKGTKITIVNLLGRVFIPILVSDPFEKAGEIIDNHPDSIIILDFHAEATSEKIAMGYYLDGKASAVFGTHTHVQTSDETILPKGTAYITDIGMTGPKESVLGIEKDIIIKQFLTGTSQSHKVASGEAIFSAVLVEFDIKTKKAVRIDRIFETIN</sequence>
<evidence type="ECO:0000313" key="3">
    <source>
        <dbReference type="EMBL" id="PIS07745.1"/>
    </source>
</evidence>
<feature type="binding site" evidence="2">
    <location>
        <position position="45"/>
    </location>
    <ligand>
        <name>Fe cation</name>
        <dbReference type="ChEBI" id="CHEBI:24875"/>
        <label>1</label>
    </ligand>
</feature>
<proteinExistence type="predicted"/>
<dbReference type="GO" id="GO:0046872">
    <property type="term" value="F:metal ion binding"/>
    <property type="evidence" value="ECO:0007669"/>
    <property type="project" value="UniProtKB-KW"/>
</dbReference>
<feature type="binding site" evidence="2">
    <location>
        <position position="13"/>
    </location>
    <ligand>
        <name>Fe cation</name>
        <dbReference type="ChEBI" id="CHEBI:24875"/>
        <label>1</label>
    </ligand>
</feature>
<feature type="binding site" evidence="2">
    <location>
        <position position="44"/>
    </location>
    <ligand>
        <name>Fe cation</name>
        <dbReference type="ChEBI" id="CHEBI:24875"/>
        <label>1</label>
    </ligand>
</feature>
<gene>
    <name evidence="3" type="ORF">COT78_02140</name>
</gene>
<dbReference type="SUPFAM" id="SSF56300">
    <property type="entry name" value="Metallo-dependent phosphatases"/>
    <property type="match status" value="1"/>
</dbReference>
<evidence type="ECO:0000256" key="1">
    <source>
        <dbReference type="PIRSR" id="PIRSR004789-50"/>
    </source>
</evidence>
<comment type="caution">
    <text evidence="3">The sequence shown here is derived from an EMBL/GenBank/DDBJ whole genome shotgun (WGS) entry which is preliminary data.</text>
</comment>
<dbReference type="InterPro" id="IPR029052">
    <property type="entry name" value="Metallo-depent_PP-like"/>
</dbReference>
<evidence type="ECO:0000313" key="4">
    <source>
        <dbReference type="Proteomes" id="UP000231382"/>
    </source>
</evidence>
<name>A0A2H0W6M5_9BACT</name>
<dbReference type="GO" id="GO:0004113">
    <property type="term" value="F:2',3'-cyclic-nucleotide 3'-phosphodiesterase activity"/>
    <property type="evidence" value="ECO:0007669"/>
    <property type="project" value="TreeGrafter"/>
</dbReference>
<dbReference type="InterPro" id="IPR005235">
    <property type="entry name" value="YmdB-like"/>
</dbReference>
<feature type="active site" description="Proton donor" evidence="1">
    <location>
        <position position="73"/>
    </location>
</feature>
<dbReference type="EMBL" id="PEZW01000014">
    <property type="protein sequence ID" value="PIS07745.1"/>
    <property type="molecule type" value="Genomic_DNA"/>
</dbReference>
<protein>
    <submittedName>
        <fullName evidence="3">TIGR00282 family metallophosphoesterase</fullName>
    </submittedName>
</protein>
<dbReference type="PANTHER" id="PTHR36303:SF1">
    <property type="entry name" value="2',3'-CYCLIC-NUCLEOTIDE 2'-PHOSPHODIESTERASE"/>
    <property type="match status" value="1"/>
</dbReference>
<reference evidence="4" key="1">
    <citation type="submission" date="2017-09" db="EMBL/GenBank/DDBJ databases">
        <title>Depth-based differentiation of microbial function through sediment-hosted aquifers and enrichment of novel symbionts in the deep terrestrial subsurface.</title>
        <authorList>
            <person name="Probst A.J."/>
            <person name="Ladd B."/>
            <person name="Jarett J.K."/>
            <person name="Geller-Mcgrath D.E."/>
            <person name="Sieber C.M.K."/>
            <person name="Emerson J.B."/>
            <person name="Anantharaman K."/>
            <person name="Thomas B.C."/>
            <person name="Malmstrom R."/>
            <person name="Stieglmeier M."/>
            <person name="Klingl A."/>
            <person name="Woyke T."/>
            <person name="Ryan C.M."/>
            <person name="Banfield J.F."/>
        </authorList>
    </citation>
    <scope>NUCLEOTIDE SEQUENCE [LARGE SCALE GENOMIC DNA]</scope>
</reference>
<feature type="binding site" evidence="2">
    <location>
        <position position="180"/>
    </location>
    <ligand>
        <name>Fe cation</name>
        <dbReference type="ChEBI" id="CHEBI:24875"/>
        <label>2</label>
    </ligand>
</feature>
<dbReference type="Proteomes" id="UP000231382">
    <property type="component" value="Unassembled WGS sequence"/>
</dbReference>
<feature type="binding site" evidence="2">
    <location>
        <position position="182"/>
    </location>
    <ligand>
        <name>Fe cation</name>
        <dbReference type="ChEBI" id="CHEBI:24875"/>
        <label>1</label>
    </ligand>
</feature>
<dbReference type="Gene3D" id="3.60.21.10">
    <property type="match status" value="1"/>
</dbReference>
<keyword evidence="2" id="KW-0479">Metal-binding</keyword>